<dbReference type="RefSeq" id="XP_013950024.1">
    <property type="nucleotide sequence ID" value="XM_014094549.1"/>
</dbReference>
<dbReference type="GO" id="GO:0007131">
    <property type="term" value="P:reciprocal meiotic recombination"/>
    <property type="evidence" value="ECO:0007669"/>
    <property type="project" value="InterPro"/>
</dbReference>
<dbReference type="GeneID" id="25787674"/>
<organism evidence="2 3">
    <name type="scientific">Hypocrea virens (strain Gv29-8 / FGSC 10586)</name>
    <name type="common">Gliocladium virens</name>
    <name type="synonym">Trichoderma virens</name>
    <dbReference type="NCBI Taxonomy" id="413071"/>
    <lineage>
        <taxon>Eukaryota</taxon>
        <taxon>Fungi</taxon>
        <taxon>Dikarya</taxon>
        <taxon>Ascomycota</taxon>
        <taxon>Pezizomycotina</taxon>
        <taxon>Sordariomycetes</taxon>
        <taxon>Hypocreomycetidae</taxon>
        <taxon>Hypocreales</taxon>
        <taxon>Hypocreaceae</taxon>
        <taxon>Trichoderma</taxon>
    </lineage>
</organism>
<dbReference type="InParanoid" id="G9NAE9"/>
<protein>
    <recommendedName>
        <fullName evidence="4">RING-type domain-containing protein</fullName>
    </recommendedName>
</protein>
<feature type="non-terminal residue" evidence="2">
    <location>
        <position position="1"/>
    </location>
</feature>
<dbReference type="eggNOG" id="ENOG502RMFV">
    <property type="taxonomic scope" value="Eukaryota"/>
</dbReference>
<accession>G9NAE9</accession>
<dbReference type="HOGENOM" id="CLU_049340_2_1_1"/>
<dbReference type="SUPFAM" id="SSF57850">
    <property type="entry name" value="RING/U-box"/>
    <property type="match status" value="1"/>
</dbReference>
<dbReference type="InterPro" id="IPR013083">
    <property type="entry name" value="Znf_RING/FYVE/PHD"/>
</dbReference>
<dbReference type="InterPro" id="IPR042448">
    <property type="entry name" value="CCNB1IP1"/>
</dbReference>
<dbReference type="OMA" id="HFRPFFV"/>
<dbReference type="PANTHER" id="PTHR14305">
    <property type="entry name" value="E3 UBIQUITIN-PROTEIN LIGASE CCNB1IP1"/>
    <property type="match status" value="1"/>
</dbReference>
<proteinExistence type="predicted"/>
<name>G9NAE9_HYPVG</name>
<dbReference type="EMBL" id="ABDF02000091">
    <property type="protein sequence ID" value="EHK15810.1"/>
    <property type="molecule type" value="Genomic_DNA"/>
</dbReference>
<evidence type="ECO:0008006" key="4">
    <source>
        <dbReference type="Google" id="ProtNLM"/>
    </source>
</evidence>
<dbReference type="STRING" id="413071.G9NAE9"/>
<dbReference type="OrthoDB" id="441210at2759"/>
<evidence type="ECO:0000313" key="3">
    <source>
        <dbReference type="Proteomes" id="UP000007115"/>
    </source>
</evidence>
<evidence type="ECO:0000313" key="2">
    <source>
        <dbReference type="EMBL" id="EHK15810.1"/>
    </source>
</evidence>
<sequence>TPVIMDYALTVCLQFSHIFCFECVERLGLAGPENQRRNTCPVCKAQLTKPDDIVYTNLNPTEEYKTCILSGLSPNTVMECAGRAISFWAYQTTQNLYYQQHLYRSLSEKYSELWARCDQIARDAEARINGLHEKLESMTKSRDTLQRKNVEFAEALRDKNRKLSQTQELYNKVKRKAELGQIERAAFDAVDSSV</sequence>
<dbReference type="Gene3D" id="3.30.40.10">
    <property type="entry name" value="Zinc/RING finger domain, C3HC4 (zinc finger)"/>
    <property type="match status" value="1"/>
</dbReference>
<keyword evidence="3" id="KW-1185">Reference proteome</keyword>
<dbReference type="AlphaFoldDB" id="G9NAE9"/>
<dbReference type="PANTHER" id="PTHR14305:SF0">
    <property type="entry name" value="E3 UBIQUITIN-PROTEIN LIGASE CCNB1IP1"/>
    <property type="match status" value="1"/>
</dbReference>
<feature type="non-terminal residue" evidence="2">
    <location>
        <position position="194"/>
    </location>
</feature>
<keyword evidence="1" id="KW-0175">Coiled coil</keyword>
<dbReference type="VEuPathDB" id="FungiDB:TRIVIDRAFT_135786"/>
<comment type="caution">
    <text evidence="2">The sequence shown here is derived from an EMBL/GenBank/DDBJ whole genome shotgun (WGS) entry which is preliminary data.</text>
</comment>
<reference evidence="2 3" key="1">
    <citation type="journal article" date="2011" name="Genome Biol.">
        <title>Comparative genome sequence analysis underscores mycoparasitism as the ancestral life style of Trichoderma.</title>
        <authorList>
            <person name="Kubicek C.P."/>
            <person name="Herrera-Estrella A."/>
            <person name="Seidl-Seiboth V."/>
            <person name="Martinez D.A."/>
            <person name="Druzhinina I.S."/>
            <person name="Thon M."/>
            <person name="Zeilinger S."/>
            <person name="Casas-Flores S."/>
            <person name="Horwitz B.A."/>
            <person name="Mukherjee P.K."/>
            <person name="Mukherjee M."/>
            <person name="Kredics L."/>
            <person name="Alcaraz L.D."/>
            <person name="Aerts A."/>
            <person name="Antal Z."/>
            <person name="Atanasova L."/>
            <person name="Cervantes-Badillo M.G."/>
            <person name="Challacombe J."/>
            <person name="Chertkov O."/>
            <person name="McCluskey K."/>
            <person name="Coulpier F."/>
            <person name="Deshpande N."/>
            <person name="von Doehren H."/>
            <person name="Ebbole D.J."/>
            <person name="Esquivel-Naranjo E.U."/>
            <person name="Fekete E."/>
            <person name="Flipphi M."/>
            <person name="Glaser F."/>
            <person name="Gomez-Rodriguez E.Y."/>
            <person name="Gruber S."/>
            <person name="Han C."/>
            <person name="Henrissat B."/>
            <person name="Hermosa R."/>
            <person name="Hernandez-Onate M."/>
            <person name="Karaffa L."/>
            <person name="Kosti I."/>
            <person name="Le Crom S."/>
            <person name="Lindquist E."/>
            <person name="Lucas S."/>
            <person name="Luebeck M."/>
            <person name="Luebeck P.S."/>
            <person name="Margeot A."/>
            <person name="Metz B."/>
            <person name="Misra M."/>
            <person name="Nevalainen H."/>
            <person name="Omann M."/>
            <person name="Packer N."/>
            <person name="Perrone G."/>
            <person name="Uresti-Rivera E.E."/>
            <person name="Salamov A."/>
            <person name="Schmoll M."/>
            <person name="Seiboth B."/>
            <person name="Shapiro H."/>
            <person name="Sukno S."/>
            <person name="Tamayo-Ramos J.A."/>
            <person name="Tisch D."/>
            <person name="Wiest A."/>
            <person name="Wilkinson H.H."/>
            <person name="Zhang M."/>
            <person name="Coutinho P.M."/>
            <person name="Kenerley C.M."/>
            <person name="Monte E."/>
            <person name="Baker S.E."/>
            <person name="Grigoriev I.V."/>
        </authorList>
    </citation>
    <scope>NUCLEOTIDE SEQUENCE [LARGE SCALE GENOMIC DNA]</scope>
    <source>
        <strain evidence="3">Gv29-8 / FGSC 10586</strain>
    </source>
</reference>
<evidence type="ECO:0000256" key="1">
    <source>
        <dbReference type="SAM" id="Coils"/>
    </source>
</evidence>
<dbReference type="Proteomes" id="UP000007115">
    <property type="component" value="Unassembled WGS sequence"/>
</dbReference>
<dbReference type="GO" id="GO:0061630">
    <property type="term" value="F:ubiquitin protein ligase activity"/>
    <property type="evidence" value="ECO:0007669"/>
    <property type="project" value="InterPro"/>
</dbReference>
<dbReference type="GO" id="GO:0000795">
    <property type="term" value="C:synaptonemal complex"/>
    <property type="evidence" value="ECO:0007669"/>
    <property type="project" value="InterPro"/>
</dbReference>
<gene>
    <name evidence="2" type="ORF">TRIVIDRAFT_135786</name>
</gene>
<feature type="coiled-coil region" evidence="1">
    <location>
        <begin position="121"/>
        <end position="176"/>
    </location>
</feature>